<dbReference type="Proteomes" id="UP000887572">
    <property type="component" value="Unplaced"/>
</dbReference>
<organism evidence="1 2">
    <name type="scientific">Globodera rostochiensis</name>
    <name type="common">Golden nematode worm</name>
    <name type="synonym">Heterodera rostochiensis</name>
    <dbReference type="NCBI Taxonomy" id="31243"/>
    <lineage>
        <taxon>Eukaryota</taxon>
        <taxon>Metazoa</taxon>
        <taxon>Ecdysozoa</taxon>
        <taxon>Nematoda</taxon>
        <taxon>Chromadorea</taxon>
        <taxon>Rhabditida</taxon>
        <taxon>Tylenchina</taxon>
        <taxon>Tylenchomorpha</taxon>
        <taxon>Tylenchoidea</taxon>
        <taxon>Heteroderidae</taxon>
        <taxon>Heteroderinae</taxon>
        <taxon>Globodera</taxon>
    </lineage>
</organism>
<protein>
    <submittedName>
        <fullName evidence="2">Uncharacterized protein</fullName>
    </submittedName>
</protein>
<keyword evidence="1" id="KW-1185">Reference proteome</keyword>
<evidence type="ECO:0000313" key="2">
    <source>
        <dbReference type="WBParaSite" id="Gr19_v10_g6832.t1"/>
    </source>
</evidence>
<reference evidence="2" key="1">
    <citation type="submission" date="2022-11" db="UniProtKB">
        <authorList>
            <consortium name="WormBaseParasite"/>
        </authorList>
    </citation>
    <scope>IDENTIFICATION</scope>
</reference>
<evidence type="ECO:0000313" key="1">
    <source>
        <dbReference type="Proteomes" id="UP000887572"/>
    </source>
</evidence>
<sequence length="1123" mass="122725">MPGTASKFASQKFQGGVSKAKPSLVSRTKGAKLCKSHLVYNWASQAMSQDVIDALKPKLSTIAVKNKLNPPADGIERKASELFEALLGKTDIKTSRRAIVLKQLDKVLVAPDKLMLLFRRHSMDEFLRVVTGLFVQYQASLIATIAPVERVSLAPEAGATPAANSAWQRVRLHVPCGDILTIGQCQTPHSALSRFPFLLDDDGKSVPLNPPAMDIERKAREFREALLGKTDIKTSLVSRTKGAKLCKSHLVYNWASQAMSQDVIDALKPTLSTIAVKNKLNPPADGIERKASELFEALLGKTDIKTDTPITPSPDVAIVLKQLDKVLVAPDKLMLLFRRHSMDEFLRVVTGLFVQYQASLIATIAPVERVSLAPEAGATPAANSAWQRVRLHVPCGDILTIGQCQTPHSALSRFPFLLDDDGKSVPLNPPAMDIERKAREFREALLGKTDIKTDTPITPSPDVAIVLKQLDKVLVAPDKLMLLFRRHSMDEFLRVVTGLFVQYQASLIATIAPVERVSLAPEAGATPAANSAWQRVRLHVPCGDILTIGQCQTPHSALSRFPFLLDDDGKSVPLNPPAMDIERKAREFREALLGKTDIKTDTPITPSPDVAIVLKQLDKVLVAPDKLMLLFRRHSMDEFSRVVTGLFVQYQASLIATIAPVERVSLAPEAGATPAANSAWQRVRLHVPCGDILTIGQCQTPHSALSRFPFLLDDDGKSVPLNPPADGIERKASELFEALLGKTDIKTDTPITPSPDVAIVLKQLDKVLVAPDKLMLLFRRHSMDEFSRVVTGLFVQYQASLIATIAPVERVSLAPEAGATPAANSAWQRVRLHVPCGDILTIGQCQTPHSALSRFPFLLDDDGKSVPLNPPADGIERKASELFEALLGKTDIKTSLVSRTKGAKLCKSHLVYNWASQAMSQDVIDALKPTLSTIAVKNKLNPPADGIERKAREFREALLGKTDIKTDTPITPSPDVAIVLKQLDKVLVAPDKLMLLFRRHSMDEFSRVVTGLFVQYQASLIATIAPVERVSLAPEAGATPAANSAWQRVRLHVPCGDILTIGQCQTPHSALSRFPFLLDDDGKSVPLRTIIDSTYCSWGIDLNHNFAPFCLLLNEKEAEALID</sequence>
<proteinExistence type="predicted"/>
<accession>A0A914I4X0</accession>
<name>A0A914I4X0_GLORO</name>
<dbReference type="WBParaSite" id="Gr19_v10_g6832.t1">
    <property type="protein sequence ID" value="Gr19_v10_g6832.t1"/>
    <property type="gene ID" value="Gr19_v10_g6832"/>
</dbReference>
<dbReference type="AlphaFoldDB" id="A0A914I4X0"/>